<dbReference type="InterPro" id="IPR037185">
    <property type="entry name" value="EmrE-like"/>
</dbReference>
<feature type="transmembrane region" description="Helical" evidence="1">
    <location>
        <begin position="68"/>
        <end position="86"/>
    </location>
</feature>
<gene>
    <name evidence="2" type="ORF">SAMN02910451_01389</name>
</gene>
<evidence type="ECO:0000256" key="1">
    <source>
        <dbReference type="SAM" id="Phobius"/>
    </source>
</evidence>
<keyword evidence="3" id="KW-1185">Reference proteome</keyword>
<proteinExistence type="predicted"/>
<organism evidence="2 3">
    <name type="scientific">Butyrivibrio hungatei</name>
    <dbReference type="NCBI Taxonomy" id="185008"/>
    <lineage>
        <taxon>Bacteria</taxon>
        <taxon>Bacillati</taxon>
        <taxon>Bacillota</taxon>
        <taxon>Clostridia</taxon>
        <taxon>Lachnospirales</taxon>
        <taxon>Lachnospiraceae</taxon>
        <taxon>Butyrivibrio</taxon>
    </lineage>
</organism>
<keyword evidence="1" id="KW-0812">Transmembrane</keyword>
<sequence>MKKKSIAAILQLQGAVIVYSLSTVAAKFASEYPMLTLGWIGFFALEFVVLAIYAVIWQQVIKKFQLSIAYSNKAVTLMWSMLWNFVIFSEKITPGMVIGVLIVIAGVIVMNSSSEEEAESV</sequence>
<evidence type="ECO:0000313" key="3">
    <source>
        <dbReference type="Proteomes" id="UP000183047"/>
    </source>
</evidence>
<evidence type="ECO:0000313" key="2">
    <source>
        <dbReference type="EMBL" id="SCY09503.1"/>
    </source>
</evidence>
<dbReference type="AlphaFoldDB" id="A0A1G5D433"/>
<keyword evidence="1" id="KW-1133">Transmembrane helix</keyword>
<dbReference type="Proteomes" id="UP000183047">
    <property type="component" value="Unassembled WGS sequence"/>
</dbReference>
<dbReference type="EMBL" id="FMUR01000007">
    <property type="protein sequence ID" value="SCY09503.1"/>
    <property type="molecule type" value="Genomic_DNA"/>
</dbReference>
<dbReference type="SUPFAM" id="SSF103481">
    <property type="entry name" value="Multidrug resistance efflux transporter EmrE"/>
    <property type="match status" value="1"/>
</dbReference>
<keyword evidence="1" id="KW-0472">Membrane</keyword>
<reference evidence="3" key="1">
    <citation type="submission" date="2016-10" db="EMBL/GenBank/DDBJ databases">
        <authorList>
            <person name="Varghese N."/>
            <person name="Submissions S."/>
        </authorList>
    </citation>
    <scope>NUCLEOTIDE SEQUENCE [LARGE SCALE GENOMIC DNA]</scope>
    <source>
        <strain evidence="3">XBD2006</strain>
    </source>
</reference>
<dbReference type="Gene3D" id="1.10.3730.20">
    <property type="match status" value="1"/>
</dbReference>
<dbReference type="RefSeq" id="WP_074462034.1">
    <property type="nucleotide sequence ID" value="NZ_FMUR01000007.1"/>
</dbReference>
<protein>
    <recommendedName>
        <fullName evidence="4">Transporter</fullName>
    </recommendedName>
</protein>
<name>A0A1G5D433_9FIRM</name>
<accession>A0A1G5D433</accession>
<dbReference type="OrthoDB" id="3192564at2"/>
<evidence type="ECO:0008006" key="4">
    <source>
        <dbReference type="Google" id="ProtNLM"/>
    </source>
</evidence>
<feature type="transmembrane region" description="Helical" evidence="1">
    <location>
        <begin position="92"/>
        <end position="110"/>
    </location>
</feature>
<feature type="transmembrane region" description="Helical" evidence="1">
    <location>
        <begin position="36"/>
        <end position="56"/>
    </location>
</feature>